<dbReference type="Gene3D" id="2.120.10.30">
    <property type="entry name" value="TolB, C-terminal domain"/>
    <property type="match status" value="1"/>
</dbReference>
<reference evidence="2 3" key="1">
    <citation type="submission" date="2016-11" db="EMBL/GenBank/DDBJ databases">
        <authorList>
            <person name="Jaros S."/>
            <person name="Januszkiewicz K."/>
            <person name="Wedrychowicz H."/>
        </authorList>
    </citation>
    <scope>NUCLEOTIDE SEQUENCE [LARGE SCALE GENOMIC DNA]</scope>
    <source>
        <strain evidence="2 3">DSM 22807</strain>
    </source>
</reference>
<protein>
    <submittedName>
        <fullName evidence="2">WD40-like Beta Propeller Repeat</fullName>
    </submittedName>
</protein>
<keyword evidence="3" id="KW-1185">Reference proteome</keyword>
<feature type="signal peptide" evidence="1">
    <location>
        <begin position="1"/>
        <end position="19"/>
    </location>
</feature>
<sequence length="307" mass="35493">MRKIKIVLLLNLFSIIAFSQQNENPSIAFDFLKGFQNVRDITLSKNQNEVYFTIQSPLENISKIAFSKKVNNNWTQPELVPFTSAFRDIEPFLSFDELRLYFASNRPLSEEETNNKDYDIWYVERKNITSSWSKPINIGHPINTDKDEFYPSVAKNGNLYFTSENDKSLGKDDIFVSLYLDGKFGEPQNIGTNINTEGYEFNAFVSPDESFLIFTGYNREDGNGSGDLYISYNVNGKWSLAKNLSNKINSKQMDYCPFYDATTKTLYFTSKRNNTNDSKFDTINEFVKEITKSENGLSRVYKYKITL</sequence>
<dbReference type="OrthoDB" id="8432779at2"/>
<accession>A0A1M6BQ82</accession>
<proteinExistence type="predicted"/>
<dbReference type="InterPro" id="IPR011042">
    <property type="entry name" value="6-blade_b-propeller_TolB-like"/>
</dbReference>
<evidence type="ECO:0000313" key="3">
    <source>
        <dbReference type="Proteomes" id="UP000184232"/>
    </source>
</evidence>
<dbReference type="Proteomes" id="UP000184232">
    <property type="component" value="Unassembled WGS sequence"/>
</dbReference>
<dbReference type="EMBL" id="FQZH01000001">
    <property type="protein sequence ID" value="SHI50980.1"/>
    <property type="molecule type" value="Genomic_DNA"/>
</dbReference>
<keyword evidence="1" id="KW-0732">Signal</keyword>
<dbReference type="SUPFAM" id="SSF82171">
    <property type="entry name" value="DPP6 N-terminal domain-like"/>
    <property type="match status" value="1"/>
</dbReference>
<organism evidence="2 3">
    <name type="scientific">Flavobacterium haoranii</name>
    <dbReference type="NCBI Taxonomy" id="683124"/>
    <lineage>
        <taxon>Bacteria</taxon>
        <taxon>Pseudomonadati</taxon>
        <taxon>Bacteroidota</taxon>
        <taxon>Flavobacteriia</taxon>
        <taxon>Flavobacteriales</taxon>
        <taxon>Flavobacteriaceae</taxon>
        <taxon>Flavobacterium</taxon>
    </lineage>
</organism>
<name>A0A1M6BQ82_9FLAO</name>
<dbReference type="Pfam" id="PF07676">
    <property type="entry name" value="PD40"/>
    <property type="match status" value="4"/>
</dbReference>
<feature type="chain" id="PRO_5012770784" evidence="1">
    <location>
        <begin position="20"/>
        <end position="307"/>
    </location>
</feature>
<dbReference type="InterPro" id="IPR011659">
    <property type="entry name" value="WD40"/>
</dbReference>
<dbReference type="AlphaFoldDB" id="A0A1M6BQ82"/>
<dbReference type="RefSeq" id="WP_072780490.1">
    <property type="nucleotide sequence ID" value="NZ_CP045292.1"/>
</dbReference>
<gene>
    <name evidence="2" type="ORF">SAMN05444337_0173</name>
</gene>
<dbReference type="STRING" id="683124.SAMN05444337_0173"/>
<evidence type="ECO:0000313" key="2">
    <source>
        <dbReference type="EMBL" id="SHI50980.1"/>
    </source>
</evidence>
<evidence type="ECO:0000256" key="1">
    <source>
        <dbReference type="SAM" id="SignalP"/>
    </source>
</evidence>